<keyword evidence="8" id="KW-0249">Electron transport</keyword>
<evidence type="ECO:0000256" key="7">
    <source>
        <dbReference type="ARBA" id="ARBA00022792"/>
    </source>
</evidence>
<keyword evidence="10" id="KW-0472">Membrane</keyword>
<dbReference type="AlphaFoldDB" id="A0A443SAN5"/>
<reference evidence="15 16" key="1">
    <citation type="journal article" date="2018" name="Gigascience">
        <title>Genomes of trombidid mites reveal novel predicted allergens and laterally-transferred genes associated with secondary metabolism.</title>
        <authorList>
            <person name="Dong X."/>
            <person name="Chaisiri K."/>
            <person name="Xia D."/>
            <person name="Armstrong S.D."/>
            <person name="Fang Y."/>
            <person name="Donnelly M.J."/>
            <person name="Kadowaki T."/>
            <person name="McGarry J.W."/>
            <person name="Darby A.C."/>
            <person name="Makepeace B.L."/>
        </authorList>
    </citation>
    <scope>NUCLEOTIDE SEQUENCE [LARGE SCALE GENOMIC DNA]</scope>
    <source>
        <strain evidence="15">UoL-UT</strain>
    </source>
</reference>
<dbReference type="Proteomes" id="UP000288716">
    <property type="component" value="Unassembled WGS sequence"/>
</dbReference>
<dbReference type="GO" id="GO:0045271">
    <property type="term" value="C:respiratory chain complex I"/>
    <property type="evidence" value="ECO:0007669"/>
    <property type="project" value="InterPro"/>
</dbReference>
<organism evidence="15 16">
    <name type="scientific">Leptotrombidium deliense</name>
    <dbReference type="NCBI Taxonomy" id="299467"/>
    <lineage>
        <taxon>Eukaryota</taxon>
        <taxon>Metazoa</taxon>
        <taxon>Ecdysozoa</taxon>
        <taxon>Arthropoda</taxon>
        <taxon>Chelicerata</taxon>
        <taxon>Arachnida</taxon>
        <taxon>Acari</taxon>
        <taxon>Acariformes</taxon>
        <taxon>Trombidiformes</taxon>
        <taxon>Prostigmata</taxon>
        <taxon>Anystina</taxon>
        <taxon>Parasitengona</taxon>
        <taxon>Trombiculoidea</taxon>
        <taxon>Trombiculidae</taxon>
        <taxon>Leptotrombidium</taxon>
    </lineage>
</organism>
<keyword evidence="15" id="KW-0830">Ubiquinone</keyword>
<evidence type="ECO:0000313" key="15">
    <source>
        <dbReference type="EMBL" id="RWS24465.1"/>
    </source>
</evidence>
<dbReference type="PANTHER" id="PTHR12964:SF0">
    <property type="entry name" value="NADH DEHYDROGENASE [UBIQUINONE] 1 ALPHA SUBCOMPLEX SUBUNIT 6"/>
    <property type="match status" value="1"/>
</dbReference>
<evidence type="ECO:0000256" key="9">
    <source>
        <dbReference type="ARBA" id="ARBA00023128"/>
    </source>
</evidence>
<comment type="function">
    <text evidence="13">Accessory subunit of the mitochondrial membrane respiratory chain NADH dehydrogenase (Complex I), that is believed to be not involved in catalysis. Required for proper complex I assembly. Complex I functions in the transfer of electrons from NADH to the respiratory chain. The immediate electron acceptor for the enzyme is believed to be ubiquinone.</text>
</comment>
<comment type="caution">
    <text evidence="15">The sequence shown here is derived from an EMBL/GenBank/DDBJ whole genome shotgun (WGS) entry which is preliminary data.</text>
</comment>
<dbReference type="VEuPathDB" id="VectorBase:LDEU007575"/>
<keyword evidence="9" id="KW-0496">Mitochondrion</keyword>
<keyword evidence="6" id="KW-0679">Respiratory chain</keyword>
<evidence type="ECO:0000256" key="2">
    <source>
        <dbReference type="ARBA" id="ARBA00009508"/>
    </source>
</evidence>
<name>A0A443SAN5_9ACAR</name>
<sequence>MSSGRILKEAQGFVRPVLSTNAIEARRRVLNLYRSWYRQIPYIYHEFNLPYDKDQLKAKLREKFYENKHVKDLRVIDMLVIKGHMELTETAHQWKQECHVQAYFRPTYNPKPRDFISKFLAGHDAE</sequence>
<evidence type="ECO:0000256" key="3">
    <source>
        <dbReference type="ARBA" id="ARBA00011790"/>
    </source>
</evidence>
<feature type="domain" description="Complex 1 LYR protein" evidence="14">
    <location>
        <begin position="27"/>
        <end position="88"/>
    </location>
</feature>
<dbReference type="GO" id="GO:0006979">
    <property type="term" value="P:response to oxidative stress"/>
    <property type="evidence" value="ECO:0007669"/>
    <property type="project" value="TreeGrafter"/>
</dbReference>
<evidence type="ECO:0000256" key="5">
    <source>
        <dbReference type="ARBA" id="ARBA00022448"/>
    </source>
</evidence>
<comment type="similarity">
    <text evidence="2">Belongs to the complex I LYR family.</text>
</comment>
<evidence type="ECO:0000256" key="1">
    <source>
        <dbReference type="ARBA" id="ARBA00004443"/>
    </source>
</evidence>
<keyword evidence="16" id="KW-1185">Reference proteome</keyword>
<evidence type="ECO:0000259" key="14">
    <source>
        <dbReference type="Pfam" id="PF05347"/>
    </source>
</evidence>
<evidence type="ECO:0000256" key="11">
    <source>
        <dbReference type="ARBA" id="ARBA00030213"/>
    </source>
</evidence>
<evidence type="ECO:0000256" key="13">
    <source>
        <dbReference type="ARBA" id="ARBA00046116"/>
    </source>
</evidence>
<comment type="subcellular location">
    <subcellularLocation>
        <location evidence="1">Mitochondrion inner membrane</location>
        <topology evidence="1">Peripheral membrane protein</topology>
        <orientation evidence="1">Matrix side</orientation>
    </subcellularLocation>
</comment>
<dbReference type="EMBL" id="NCKV01004850">
    <property type="protein sequence ID" value="RWS24465.1"/>
    <property type="molecule type" value="Genomic_DNA"/>
</dbReference>
<keyword evidence="5" id="KW-0813">Transport</keyword>
<dbReference type="PANTHER" id="PTHR12964">
    <property type="entry name" value="NADH-UBIQUINONE OXIDOREDUCTASE B14 SUBUNIT"/>
    <property type="match status" value="1"/>
</dbReference>
<keyword evidence="7" id="KW-0999">Mitochondrion inner membrane</keyword>
<accession>A0A443SAN5</accession>
<protein>
    <recommendedName>
        <fullName evidence="4">NADH dehydrogenase [ubiquinone] 1 alpha subcomplex subunit 6</fullName>
    </recommendedName>
    <alternativeName>
        <fullName evidence="11">Complex I-B14</fullName>
    </alternativeName>
    <alternativeName>
        <fullName evidence="12">NADH-ubiquinone oxidoreductase B14 subunit</fullName>
    </alternativeName>
</protein>
<gene>
    <name evidence="15" type="ORF">B4U80_08434</name>
</gene>
<dbReference type="OrthoDB" id="14535at2759"/>
<dbReference type="PIRSF" id="PIRSF006643">
    <property type="entry name" value="NDUA6"/>
    <property type="match status" value="1"/>
</dbReference>
<evidence type="ECO:0000256" key="12">
    <source>
        <dbReference type="ARBA" id="ARBA00032352"/>
    </source>
</evidence>
<dbReference type="CDD" id="cd20266">
    <property type="entry name" value="Complex1_LYR_NDUFA6_LYRM6"/>
    <property type="match status" value="1"/>
</dbReference>
<dbReference type="STRING" id="299467.A0A443SAN5"/>
<evidence type="ECO:0000313" key="16">
    <source>
        <dbReference type="Proteomes" id="UP000288716"/>
    </source>
</evidence>
<evidence type="ECO:0000256" key="10">
    <source>
        <dbReference type="ARBA" id="ARBA00023136"/>
    </source>
</evidence>
<dbReference type="GO" id="GO:0005743">
    <property type="term" value="C:mitochondrial inner membrane"/>
    <property type="evidence" value="ECO:0007669"/>
    <property type="project" value="UniProtKB-SubCell"/>
</dbReference>
<dbReference type="InterPro" id="IPR008011">
    <property type="entry name" value="Complex1_LYR_dom"/>
</dbReference>
<evidence type="ECO:0000256" key="6">
    <source>
        <dbReference type="ARBA" id="ARBA00022660"/>
    </source>
</evidence>
<dbReference type="InterPro" id="IPR016488">
    <property type="entry name" value="NADH_Ub_cplx-1_asu_su-6"/>
</dbReference>
<dbReference type="Pfam" id="PF05347">
    <property type="entry name" value="Complex1_LYR"/>
    <property type="match status" value="1"/>
</dbReference>
<proteinExistence type="inferred from homology"/>
<comment type="subunit">
    <text evidence="3">Mammalian complex I is composed of 45 different subunits.</text>
</comment>
<evidence type="ECO:0000256" key="8">
    <source>
        <dbReference type="ARBA" id="ARBA00022982"/>
    </source>
</evidence>
<dbReference type="InterPro" id="IPR045299">
    <property type="entry name" value="Complex1_LYR_NDUFA6_LYRM6"/>
</dbReference>
<evidence type="ECO:0000256" key="4">
    <source>
        <dbReference type="ARBA" id="ARBA00016386"/>
    </source>
</evidence>